<dbReference type="Proteomes" id="UP000297866">
    <property type="component" value="Unassembled WGS sequence"/>
</dbReference>
<gene>
    <name evidence="1" type="ORF">E3O23_13970</name>
</gene>
<dbReference type="AlphaFoldDB" id="A0A4R8UD62"/>
<keyword evidence="2" id="KW-1185">Reference proteome</keyword>
<reference evidence="1 2" key="1">
    <citation type="submission" date="2019-03" db="EMBL/GenBank/DDBJ databases">
        <title>Genomics of glacier-inhabiting Cryobacterium strains.</title>
        <authorList>
            <person name="Liu Q."/>
            <person name="Xin Y.-H."/>
        </authorList>
    </citation>
    <scope>NUCLEOTIDE SEQUENCE [LARGE SCALE GENOMIC DNA]</scope>
    <source>
        <strain evidence="1 2">Sr47</strain>
    </source>
</reference>
<comment type="caution">
    <text evidence="1">The sequence shown here is derived from an EMBL/GenBank/DDBJ whole genome shotgun (WGS) entry which is preliminary data.</text>
</comment>
<proteinExistence type="predicted"/>
<name>A0A4R8UD62_9MICO</name>
<protein>
    <submittedName>
        <fullName evidence="1">Uncharacterized protein</fullName>
    </submittedName>
</protein>
<dbReference type="RefSeq" id="WP_134491979.1">
    <property type="nucleotide sequence ID" value="NZ_SOEZ01000069.1"/>
</dbReference>
<accession>A0A4R8UD62</accession>
<organism evidence="1 2">
    <name type="scientific">Cryobacterium tagatosivorans</name>
    <dbReference type="NCBI Taxonomy" id="1259199"/>
    <lineage>
        <taxon>Bacteria</taxon>
        <taxon>Bacillati</taxon>
        <taxon>Actinomycetota</taxon>
        <taxon>Actinomycetes</taxon>
        <taxon>Micrococcales</taxon>
        <taxon>Microbacteriaceae</taxon>
        <taxon>Cryobacterium</taxon>
    </lineage>
</organism>
<dbReference type="EMBL" id="SOEZ01000069">
    <property type="protein sequence ID" value="TFB48147.1"/>
    <property type="molecule type" value="Genomic_DNA"/>
</dbReference>
<evidence type="ECO:0000313" key="2">
    <source>
        <dbReference type="Proteomes" id="UP000297866"/>
    </source>
</evidence>
<evidence type="ECO:0000313" key="1">
    <source>
        <dbReference type="EMBL" id="TFB48147.1"/>
    </source>
</evidence>
<dbReference type="OrthoDB" id="9775082at2"/>
<sequence length="73" mass="7740">MASRQAALRPFSEPGGCINFMDADVLGRITGKHGANCARLAVVMASGYLFHVNQNIKQADGPPMLSSFQDDSG</sequence>